<dbReference type="Gene3D" id="1.10.10.10">
    <property type="entry name" value="Winged helix-like DNA-binding domain superfamily/Winged helix DNA-binding domain"/>
    <property type="match status" value="1"/>
</dbReference>
<evidence type="ECO:0000256" key="5">
    <source>
        <dbReference type="SAM" id="Phobius"/>
    </source>
</evidence>
<dbReference type="PANTHER" id="PTHR44688">
    <property type="entry name" value="DNA-BINDING TRANSCRIPTIONAL ACTIVATOR DEVR_DOSR"/>
    <property type="match status" value="1"/>
</dbReference>
<evidence type="ECO:0000259" key="6">
    <source>
        <dbReference type="PROSITE" id="PS50043"/>
    </source>
</evidence>
<dbReference type="PROSITE" id="PS50043">
    <property type="entry name" value="HTH_LUXR_2"/>
    <property type="match status" value="1"/>
</dbReference>
<dbReference type="PANTHER" id="PTHR44688:SF16">
    <property type="entry name" value="DNA-BINDING TRANSCRIPTIONAL ACTIVATOR DEVR_DOSR"/>
    <property type="match status" value="1"/>
</dbReference>
<dbReference type="InterPro" id="IPR036388">
    <property type="entry name" value="WH-like_DNA-bd_sf"/>
</dbReference>
<evidence type="ECO:0000256" key="2">
    <source>
        <dbReference type="ARBA" id="ARBA00023125"/>
    </source>
</evidence>
<keyword evidence="5" id="KW-1133">Transmembrane helix</keyword>
<evidence type="ECO:0000256" key="4">
    <source>
        <dbReference type="SAM" id="MobiDB-lite"/>
    </source>
</evidence>
<sequence length="257" mass="27846">MAEGDLQDGYAALTEREKETLRLMARGHDAKSLARHFELSVHTIHERLRNARRKMAVSSSREAARLLLDREEGLGAEPPPQSPGDTEMGAASGADRTADREEPKRASKTRLLLVWALGGALAMSLALVAALLVLSPSASLQSAPEAQSVESAPVASARAWLHLVDEGEWEKSWAETGEVFQAQNTAARWASLAGQVRPPLGEVVTRRLLGEEAVPGPPSGLKVVKFQSEFAHKANVIETVSLSPEEGRWKVVGYWMS</sequence>
<feature type="domain" description="HTH luxR-type" evidence="6">
    <location>
        <begin position="6"/>
        <end position="71"/>
    </location>
</feature>
<organism evidence="7 8">
    <name type="scientific">Novosphingobium mangrovi</name>
    <name type="common">ex Hu et al. 2023</name>
    <dbReference type="NCBI Taxonomy" id="2930094"/>
    <lineage>
        <taxon>Bacteria</taxon>
        <taxon>Pseudomonadati</taxon>
        <taxon>Pseudomonadota</taxon>
        <taxon>Alphaproteobacteria</taxon>
        <taxon>Sphingomonadales</taxon>
        <taxon>Sphingomonadaceae</taxon>
        <taxon>Novosphingobium</taxon>
    </lineage>
</organism>
<dbReference type="RefSeq" id="WP_243798269.1">
    <property type="nucleotide sequence ID" value="NZ_JALHAT010000006.1"/>
</dbReference>
<dbReference type="SMART" id="SM00421">
    <property type="entry name" value="HTH_LUXR"/>
    <property type="match status" value="1"/>
</dbReference>
<dbReference type="EMBL" id="JALHAT010000006">
    <property type="protein sequence ID" value="MCJ1960287.1"/>
    <property type="molecule type" value="Genomic_DNA"/>
</dbReference>
<keyword evidence="5" id="KW-0812">Transmembrane</keyword>
<evidence type="ECO:0000256" key="1">
    <source>
        <dbReference type="ARBA" id="ARBA00023015"/>
    </source>
</evidence>
<reference evidence="7" key="1">
    <citation type="submission" date="2022-03" db="EMBL/GenBank/DDBJ databases">
        <title>Identification of a novel bacterium isolated from mangrove sediments.</title>
        <authorList>
            <person name="Pan X."/>
        </authorList>
    </citation>
    <scope>NUCLEOTIDE SEQUENCE</scope>
    <source>
        <strain evidence="7">B2637</strain>
    </source>
</reference>
<evidence type="ECO:0000313" key="8">
    <source>
        <dbReference type="Proteomes" id="UP001162802"/>
    </source>
</evidence>
<keyword evidence="3" id="KW-0804">Transcription</keyword>
<keyword evidence="8" id="KW-1185">Reference proteome</keyword>
<dbReference type="InterPro" id="IPR000792">
    <property type="entry name" value="Tscrpt_reg_LuxR_C"/>
</dbReference>
<dbReference type="SUPFAM" id="SSF46894">
    <property type="entry name" value="C-terminal effector domain of the bipartite response regulators"/>
    <property type="match status" value="1"/>
</dbReference>
<keyword evidence="5" id="KW-0472">Membrane</keyword>
<feature type="transmembrane region" description="Helical" evidence="5">
    <location>
        <begin position="112"/>
        <end position="134"/>
    </location>
</feature>
<name>A0ABT0AAR4_9SPHN</name>
<comment type="caution">
    <text evidence="7">The sequence shown here is derived from an EMBL/GenBank/DDBJ whole genome shotgun (WGS) entry which is preliminary data.</text>
</comment>
<dbReference type="Pfam" id="PF00196">
    <property type="entry name" value="GerE"/>
    <property type="match status" value="1"/>
</dbReference>
<dbReference type="PRINTS" id="PR00038">
    <property type="entry name" value="HTHLUXR"/>
</dbReference>
<dbReference type="InterPro" id="IPR016032">
    <property type="entry name" value="Sig_transdc_resp-reg_C-effctor"/>
</dbReference>
<dbReference type="Pfam" id="PF13211">
    <property type="entry name" value="DUF4019"/>
    <property type="match status" value="1"/>
</dbReference>
<dbReference type="InterPro" id="IPR025091">
    <property type="entry name" value="DUF4019"/>
</dbReference>
<proteinExistence type="predicted"/>
<dbReference type="Proteomes" id="UP001162802">
    <property type="component" value="Unassembled WGS sequence"/>
</dbReference>
<accession>A0ABT0AAR4</accession>
<keyword evidence="1" id="KW-0805">Transcription regulation</keyword>
<feature type="region of interest" description="Disordered" evidence="4">
    <location>
        <begin position="70"/>
        <end position="103"/>
    </location>
</feature>
<evidence type="ECO:0000313" key="7">
    <source>
        <dbReference type="EMBL" id="MCJ1960287.1"/>
    </source>
</evidence>
<protein>
    <submittedName>
        <fullName evidence="7">DUF4019 domain-containing protein</fullName>
    </submittedName>
</protein>
<gene>
    <name evidence="7" type="ORF">MTR65_06325</name>
</gene>
<keyword evidence="2" id="KW-0238">DNA-binding</keyword>
<evidence type="ECO:0000256" key="3">
    <source>
        <dbReference type="ARBA" id="ARBA00023163"/>
    </source>
</evidence>